<dbReference type="PRINTS" id="PR00249">
    <property type="entry name" value="GPCRSECRETIN"/>
</dbReference>
<evidence type="ECO:0000256" key="8">
    <source>
        <dbReference type="SAM" id="Phobius"/>
    </source>
</evidence>
<dbReference type="InterPro" id="IPR046338">
    <property type="entry name" value="GAIN_dom_sf"/>
</dbReference>
<comment type="caution">
    <text evidence="11">The sequence shown here is derived from an EMBL/GenBank/DDBJ whole genome shotgun (WGS) entry which is preliminary data.</text>
</comment>
<dbReference type="Proteomes" id="UP001181693">
    <property type="component" value="Unassembled WGS sequence"/>
</dbReference>
<evidence type="ECO:0000256" key="6">
    <source>
        <dbReference type="ARBA" id="ARBA00023157"/>
    </source>
</evidence>
<feature type="transmembrane region" description="Helical" evidence="8">
    <location>
        <begin position="286"/>
        <end position="306"/>
    </location>
</feature>
<evidence type="ECO:0000256" key="1">
    <source>
        <dbReference type="ARBA" id="ARBA00004141"/>
    </source>
</evidence>
<comment type="similarity">
    <text evidence="2">Belongs to the G-protein coupled receptor 2 family. Adhesion G-protein coupled receptor (ADGR) subfamily.</text>
</comment>
<keyword evidence="4 8" id="KW-1133">Transmembrane helix</keyword>
<dbReference type="FunFam" id="1.20.1070.10:FF:000058">
    <property type="entry name" value="Adhesion G protein-coupled receptor F5"/>
    <property type="match status" value="1"/>
</dbReference>
<feature type="transmembrane region" description="Helical" evidence="8">
    <location>
        <begin position="222"/>
        <end position="240"/>
    </location>
</feature>
<dbReference type="GO" id="GO:0007189">
    <property type="term" value="P:adenylate cyclase-activating G protein-coupled receptor signaling pathway"/>
    <property type="evidence" value="ECO:0007669"/>
    <property type="project" value="TreeGrafter"/>
</dbReference>
<dbReference type="PANTHER" id="PTHR45813">
    <property type="entry name" value="IG-LIKE DOMAIN-CONTAINING PROTEIN"/>
    <property type="match status" value="1"/>
</dbReference>
<dbReference type="InterPro" id="IPR051587">
    <property type="entry name" value="Adhesion_GPCR"/>
</dbReference>
<evidence type="ECO:0000256" key="3">
    <source>
        <dbReference type="ARBA" id="ARBA00022692"/>
    </source>
</evidence>
<feature type="transmembrane region" description="Helical" evidence="8">
    <location>
        <begin position="327"/>
        <end position="350"/>
    </location>
</feature>
<feature type="transmembrane region" description="Helical" evidence="8">
    <location>
        <begin position="370"/>
        <end position="395"/>
    </location>
</feature>
<keyword evidence="12" id="KW-1185">Reference proteome</keyword>
<dbReference type="AlphaFoldDB" id="A0AAV3A8I9"/>
<evidence type="ECO:0000256" key="4">
    <source>
        <dbReference type="ARBA" id="ARBA00022989"/>
    </source>
</evidence>
<dbReference type="GO" id="GO:0004930">
    <property type="term" value="F:G protein-coupled receptor activity"/>
    <property type="evidence" value="ECO:0007669"/>
    <property type="project" value="InterPro"/>
</dbReference>
<feature type="domain" description="G-protein coupled receptors family 2 profile 2" evidence="10">
    <location>
        <begin position="216"/>
        <end position="469"/>
    </location>
</feature>
<comment type="subcellular location">
    <subcellularLocation>
        <location evidence="1">Membrane</location>
        <topology evidence="1">Multi-pass membrane protein</topology>
    </subcellularLocation>
</comment>
<reference evidence="11" key="1">
    <citation type="thesis" date="2020" institute="ProQuest LLC" country="789 East Eisenhower Parkway, Ann Arbor, MI, USA">
        <title>Comparative Genomics and Chromosome Evolution.</title>
        <authorList>
            <person name="Mudd A.B."/>
        </authorList>
    </citation>
    <scope>NUCLEOTIDE SEQUENCE</scope>
    <source>
        <strain evidence="11">1538</strain>
        <tissue evidence="11">Blood</tissue>
    </source>
</reference>
<protein>
    <submittedName>
        <fullName evidence="11">Uncharacterized protein</fullName>
    </submittedName>
</protein>
<evidence type="ECO:0000259" key="9">
    <source>
        <dbReference type="PROSITE" id="PS50221"/>
    </source>
</evidence>
<dbReference type="InterPro" id="IPR017981">
    <property type="entry name" value="GPCR_2-like_7TM"/>
</dbReference>
<dbReference type="InterPro" id="IPR000203">
    <property type="entry name" value="GPS"/>
</dbReference>
<dbReference type="SMART" id="SM00303">
    <property type="entry name" value="GPS"/>
    <property type="match status" value="1"/>
</dbReference>
<keyword evidence="6" id="KW-1015">Disulfide bond</keyword>
<dbReference type="EMBL" id="DYDO01000004">
    <property type="protein sequence ID" value="DBA25601.1"/>
    <property type="molecule type" value="Genomic_DNA"/>
</dbReference>
<dbReference type="GO" id="GO:0016020">
    <property type="term" value="C:membrane"/>
    <property type="evidence" value="ECO:0007669"/>
    <property type="project" value="UniProtKB-SubCell"/>
</dbReference>
<evidence type="ECO:0000313" key="12">
    <source>
        <dbReference type="Proteomes" id="UP001181693"/>
    </source>
</evidence>
<dbReference type="Gene3D" id="1.20.1070.10">
    <property type="entry name" value="Rhodopsin 7-helix transmembrane proteins"/>
    <property type="match status" value="1"/>
</dbReference>
<feature type="transmembrane region" description="Helical" evidence="8">
    <location>
        <begin position="252"/>
        <end position="274"/>
    </location>
</feature>
<dbReference type="PROSITE" id="PS50221">
    <property type="entry name" value="GAIN_B"/>
    <property type="match status" value="1"/>
</dbReference>
<dbReference type="InterPro" id="IPR057244">
    <property type="entry name" value="GAIN_B"/>
</dbReference>
<feature type="domain" description="GAIN-B" evidence="9">
    <location>
        <begin position="42"/>
        <end position="212"/>
    </location>
</feature>
<gene>
    <name evidence="11" type="ORF">GDO54_009976</name>
</gene>
<feature type="transmembrane region" description="Helical" evidence="8">
    <location>
        <begin position="415"/>
        <end position="433"/>
    </location>
</feature>
<proteinExistence type="inferred from homology"/>
<evidence type="ECO:0000259" key="10">
    <source>
        <dbReference type="PROSITE" id="PS50261"/>
    </source>
</evidence>
<evidence type="ECO:0000256" key="5">
    <source>
        <dbReference type="ARBA" id="ARBA00023136"/>
    </source>
</evidence>
<dbReference type="PROSITE" id="PS50261">
    <property type="entry name" value="G_PROTEIN_RECEP_F2_4"/>
    <property type="match status" value="1"/>
</dbReference>
<keyword evidence="3 8" id="KW-0812">Transmembrane</keyword>
<dbReference type="GO" id="GO:0007166">
    <property type="term" value="P:cell surface receptor signaling pathway"/>
    <property type="evidence" value="ECO:0007669"/>
    <property type="project" value="InterPro"/>
</dbReference>
<dbReference type="Gene3D" id="2.60.220.50">
    <property type="match status" value="1"/>
</dbReference>
<dbReference type="InterPro" id="IPR000832">
    <property type="entry name" value="GPCR_2_secretin-like"/>
</dbReference>
<dbReference type="Pfam" id="PF01825">
    <property type="entry name" value="GPS"/>
    <property type="match status" value="1"/>
</dbReference>
<keyword evidence="5 8" id="KW-0472">Membrane</keyword>
<dbReference type="PANTHER" id="PTHR45813:SF2">
    <property type="entry name" value="ADHESION G-PROTEIN COUPLED RECEPTOR F3"/>
    <property type="match status" value="1"/>
</dbReference>
<dbReference type="Pfam" id="PF00002">
    <property type="entry name" value="7tm_2"/>
    <property type="match status" value="1"/>
</dbReference>
<sequence length="555" mass="62995">MLDVSLEAIWMDIYYKDPNITSTFMQAIENIPWLLKPDGKSPSLKMNYPNVKLDTVILNTSSFTGYKNNFNTTPSMEVYINNIKTPNGIMEGELMVTSIMVRNLGKILPSHFGDSVEGHDHSVSNRIVINNAMMSTQSLKRVNLDMVFGRRTNPSTMKNTFEQCVFWDYNLFEGVGGWSTEGCRTLYRSDITICRCNHLTSFSVLTSVGVHEDEVLETHRQVGTSFSILSLLICIIFYIVEWKTVVKDYTSFYRQTAMINISVSMLIADIWFLFSTFITETHENKLCIAAAFLQHFFYLASFYWMLFHGLILLHEMVFAFYQLVRKFMIPVMVIIGYVFPFVIAIVTLSLDYPKKAYIEEGDCFLDGEKGAVFAFSGPVLLITVLNFVVIGVMVWRTLRPPESEDQEEEDDGKALVTKAITILTSVFGITWILETLALTEETHEFFQYAFTLINDYQGVFILIFGCLLDKKSHDHCGELGMCREKSSGWVPSASSTTNCLQKTTGGGGYMISHPVHEERAIIIGVNTGNPGTQAHFHARLPHKFEKIFTKQSIQS</sequence>
<feature type="transmembrane region" description="Helical" evidence="8">
    <location>
        <begin position="445"/>
        <end position="468"/>
    </location>
</feature>
<evidence type="ECO:0000256" key="7">
    <source>
        <dbReference type="ARBA" id="ARBA00023180"/>
    </source>
</evidence>
<name>A0AAV3A8I9_PYXAD</name>
<organism evidence="11 12">
    <name type="scientific">Pyxicephalus adspersus</name>
    <name type="common">African bullfrog</name>
    <dbReference type="NCBI Taxonomy" id="30357"/>
    <lineage>
        <taxon>Eukaryota</taxon>
        <taxon>Metazoa</taxon>
        <taxon>Chordata</taxon>
        <taxon>Craniata</taxon>
        <taxon>Vertebrata</taxon>
        <taxon>Euteleostomi</taxon>
        <taxon>Amphibia</taxon>
        <taxon>Batrachia</taxon>
        <taxon>Anura</taxon>
        <taxon>Neobatrachia</taxon>
        <taxon>Ranoidea</taxon>
        <taxon>Pyxicephalidae</taxon>
        <taxon>Pyxicephalinae</taxon>
        <taxon>Pyxicephalus</taxon>
    </lineage>
</organism>
<evidence type="ECO:0000256" key="2">
    <source>
        <dbReference type="ARBA" id="ARBA00007343"/>
    </source>
</evidence>
<keyword evidence="7" id="KW-0325">Glycoprotein</keyword>
<dbReference type="SUPFAM" id="SSF81321">
    <property type="entry name" value="Family A G protein-coupled receptor-like"/>
    <property type="match status" value="1"/>
</dbReference>
<evidence type="ECO:0000313" key="11">
    <source>
        <dbReference type="EMBL" id="DBA25601.1"/>
    </source>
</evidence>
<accession>A0AAV3A8I9</accession>